<feature type="transmembrane region" description="Helical" evidence="2">
    <location>
        <begin position="12"/>
        <end position="29"/>
    </location>
</feature>
<protein>
    <submittedName>
        <fullName evidence="3">Uncharacterized protein</fullName>
    </submittedName>
</protein>
<comment type="caution">
    <text evidence="3">The sequence shown here is derived from an EMBL/GenBank/DDBJ whole genome shotgun (WGS) entry which is preliminary data.</text>
</comment>
<evidence type="ECO:0000256" key="2">
    <source>
        <dbReference type="SAM" id="Phobius"/>
    </source>
</evidence>
<feature type="coiled-coil region" evidence="1">
    <location>
        <begin position="39"/>
        <end position="73"/>
    </location>
</feature>
<dbReference type="Proteomes" id="UP000265926">
    <property type="component" value="Unassembled WGS sequence"/>
</dbReference>
<keyword evidence="2" id="KW-1133">Transmembrane helix</keyword>
<organism evidence="3 4">
    <name type="scientific">Maribellus luteus</name>
    <dbReference type="NCBI Taxonomy" id="2305463"/>
    <lineage>
        <taxon>Bacteria</taxon>
        <taxon>Pseudomonadati</taxon>
        <taxon>Bacteroidota</taxon>
        <taxon>Bacteroidia</taxon>
        <taxon>Marinilabiliales</taxon>
        <taxon>Prolixibacteraceae</taxon>
        <taxon>Maribellus</taxon>
    </lineage>
</organism>
<proteinExistence type="predicted"/>
<evidence type="ECO:0000313" key="4">
    <source>
        <dbReference type="Proteomes" id="UP000265926"/>
    </source>
</evidence>
<name>A0A399T1S3_9BACT</name>
<feature type="transmembrane region" description="Helical" evidence="2">
    <location>
        <begin position="114"/>
        <end position="133"/>
    </location>
</feature>
<accession>A0A399T1S3</accession>
<dbReference type="EMBL" id="QWGR01000004">
    <property type="protein sequence ID" value="RIJ48752.1"/>
    <property type="molecule type" value="Genomic_DNA"/>
</dbReference>
<keyword evidence="4" id="KW-1185">Reference proteome</keyword>
<reference evidence="3 4" key="1">
    <citation type="submission" date="2018-08" db="EMBL/GenBank/DDBJ databases">
        <title>Pallidiluteibacterium maritimus gen. nov., sp. nov., isolated from coastal sediment.</title>
        <authorList>
            <person name="Zhou L.Y."/>
        </authorList>
    </citation>
    <scope>NUCLEOTIDE SEQUENCE [LARGE SCALE GENOMIC DNA]</scope>
    <source>
        <strain evidence="3 4">XSD2</strain>
    </source>
</reference>
<sequence length="177" mass="21053">MTKKRDDDSWILIVLFLLFLLIIYVASLGKVDVGTNFSFDEFKENKEQAKHRHDKLKALLEKKETLKTKLTKRFNRIYLAVRFCFVVLWGLYLFGLYRIGWVQNLEDAINYSEAAILVWLAFNFLTFGNLSNLNNFLNLIKMKLQNWIWGKYIDIDESIEDHKLEIQTCQVTIQKYN</sequence>
<dbReference type="AlphaFoldDB" id="A0A399T1S3"/>
<keyword evidence="1" id="KW-0175">Coiled coil</keyword>
<gene>
    <name evidence="3" type="ORF">D1614_09485</name>
</gene>
<dbReference type="OrthoDB" id="1187941at2"/>
<keyword evidence="2" id="KW-0472">Membrane</keyword>
<keyword evidence="2" id="KW-0812">Transmembrane</keyword>
<evidence type="ECO:0000256" key="1">
    <source>
        <dbReference type="SAM" id="Coils"/>
    </source>
</evidence>
<feature type="transmembrane region" description="Helical" evidence="2">
    <location>
        <begin position="77"/>
        <end position="94"/>
    </location>
</feature>
<dbReference type="RefSeq" id="WP_119437674.1">
    <property type="nucleotide sequence ID" value="NZ_QWGR01000004.1"/>
</dbReference>
<evidence type="ECO:0000313" key="3">
    <source>
        <dbReference type="EMBL" id="RIJ48752.1"/>
    </source>
</evidence>